<evidence type="ECO:0000313" key="20">
    <source>
        <dbReference type="Proteomes" id="UP000282759"/>
    </source>
</evidence>
<evidence type="ECO:0000259" key="18">
    <source>
        <dbReference type="Pfam" id="PF07715"/>
    </source>
</evidence>
<evidence type="ECO:0000256" key="9">
    <source>
        <dbReference type="ARBA" id="ARBA00023065"/>
    </source>
</evidence>
<evidence type="ECO:0000256" key="13">
    <source>
        <dbReference type="ARBA" id="ARBA00023237"/>
    </source>
</evidence>
<keyword evidence="8" id="KW-0408">Iron</keyword>
<feature type="domain" description="TonB-dependent receptor-like beta-barrel" evidence="17">
    <location>
        <begin position="308"/>
        <end position="760"/>
    </location>
</feature>
<feature type="domain" description="TonB-dependent receptor plug" evidence="18">
    <location>
        <begin position="133"/>
        <end position="232"/>
    </location>
</feature>
<keyword evidence="6 14" id="KW-0812">Transmembrane</keyword>
<evidence type="ECO:0000256" key="14">
    <source>
        <dbReference type="PROSITE-ProRule" id="PRU01360"/>
    </source>
</evidence>
<evidence type="ECO:0000256" key="16">
    <source>
        <dbReference type="SAM" id="SignalP"/>
    </source>
</evidence>
<dbReference type="Pfam" id="PF07715">
    <property type="entry name" value="Plug"/>
    <property type="match status" value="1"/>
</dbReference>
<evidence type="ECO:0000313" key="19">
    <source>
        <dbReference type="EMBL" id="RVU00507.1"/>
    </source>
</evidence>
<dbReference type="Pfam" id="PF00593">
    <property type="entry name" value="TonB_dep_Rec_b-barrel"/>
    <property type="match status" value="1"/>
</dbReference>
<dbReference type="GO" id="GO:0030246">
    <property type="term" value="F:carbohydrate binding"/>
    <property type="evidence" value="ECO:0007669"/>
    <property type="project" value="InterPro"/>
</dbReference>
<evidence type="ECO:0000256" key="5">
    <source>
        <dbReference type="ARBA" id="ARBA00022496"/>
    </source>
</evidence>
<evidence type="ECO:0000256" key="7">
    <source>
        <dbReference type="ARBA" id="ARBA00022729"/>
    </source>
</evidence>
<name>A0A437MSA9_9SPHI</name>
<dbReference type="InterPro" id="IPR037066">
    <property type="entry name" value="Plug_dom_sf"/>
</dbReference>
<keyword evidence="13 14" id="KW-0998">Cell outer membrane</keyword>
<gene>
    <name evidence="19" type="ORF">EOD41_10910</name>
</gene>
<evidence type="ECO:0000256" key="11">
    <source>
        <dbReference type="ARBA" id="ARBA00023136"/>
    </source>
</evidence>
<dbReference type="CDD" id="cd01347">
    <property type="entry name" value="ligand_gated_channel"/>
    <property type="match status" value="1"/>
</dbReference>
<dbReference type="SUPFAM" id="SSF49452">
    <property type="entry name" value="Starch-binding domain-like"/>
    <property type="match status" value="1"/>
</dbReference>
<evidence type="ECO:0000256" key="10">
    <source>
        <dbReference type="ARBA" id="ARBA00023077"/>
    </source>
</evidence>
<dbReference type="InterPro" id="IPR036942">
    <property type="entry name" value="Beta-barrel_TonB_sf"/>
</dbReference>
<evidence type="ECO:0000256" key="12">
    <source>
        <dbReference type="ARBA" id="ARBA00023170"/>
    </source>
</evidence>
<dbReference type="RefSeq" id="WP_127704848.1">
    <property type="nucleotide sequence ID" value="NZ_SACK01000004.1"/>
</dbReference>
<keyword evidence="11 14" id="KW-0472">Membrane</keyword>
<dbReference type="InterPro" id="IPR010105">
    <property type="entry name" value="TonB_sidphr_rcpt"/>
</dbReference>
<dbReference type="PANTHER" id="PTHR32552">
    <property type="entry name" value="FERRICHROME IRON RECEPTOR-RELATED"/>
    <property type="match status" value="1"/>
</dbReference>
<dbReference type="PANTHER" id="PTHR32552:SF68">
    <property type="entry name" value="FERRICHROME OUTER MEMBRANE TRANSPORTER_PHAGE RECEPTOR"/>
    <property type="match status" value="1"/>
</dbReference>
<evidence type="ECO:0000256" key="6">
    <source>
        <dbReference type="ARBA" id="ARBA00022692"/>
    </source>
</evidence>
<dbReference type="EMBL" id="SACK01000004">
    <property type="protein sequence ID" value="RVU00507.1"/>
    <property type="molecule type" value="Genomic_DNA"/>
</dbReference>
<dbReference type="GO" id="GO:0015891">
    <property type="term" value="P:siderophore transport"/>
    <property type="evidence" value="ECO:0007669"/>
    <property type="project" value="InterPro"/>
</dbReference>
<sequence length="807" mass="88551">MKQIYSLITFLFVSAAAFAQQNGSVSGNVTTSEGTPAAMVSVALQGTTHGTMTNENGNYRIGKIKAGTYTLTVSAVGLTTQNKEVTVVAGSSTVINFVLDVNNAQLQEVVVKGKANNLKIDKPSPSLRVETPLIELPQNVQTVSSVALAQQQIISMSDGVIRNVSGAVRQEHWGDLYTNISMRGSQIQAFRNGFNVVSSFWGPLTEDMSLVDHIEFVKGPAGFMIGNGDGAGLYNVVTKKPTGQNKGEFSLTTGSFGLYRASLDLDGKLTGDGKFLYRLNLAAQNKNSFRAYEYNDRYTIAPVLSYQVSDDTKLTFEYNYQKAKMSDVGSFYVFSPDGYAAYDRDFTMMQPGLAPTNINDHSLYLLLNHRFNDNWKLTAQASYFNYMQSGTSLWPDSVATNGQVARGAGIWDAKSEMTMMQAFVNGDIQTGSIHHRILGGIDAGSKDYAADWSTTHILDTPTGMFDPFKPSYGYPSNGYPNFDRTLNLEARAVGAGGTINQEYTGLYVQDELGLLDNKLRVTLAGRYTYIKQADWGGAPITGKKFTPRFGVSYSILSDFAAYGLYDQAFMPQAAGRLLDGGSVKPITGSNLEFGLKKDWADGKWNTTLAVYQNIRNNEATADVTSTPQNPISFLLGQRKAKGIEFDLRGQLAPGLTLTANYALTDSRVTKVGEFAGTQGINVGDIVPGYAKHVTNAWLNYKLQGGALKGVGVSAGFTGLFNRETDYWSDMVDRLPAYYKVDAGAFWENSKLRITANVFNIFNKYLYSGSYYRAYNYLPDGTTALKWEAYSYQAEAPRNYRLSVTYRF</sequence>
<reference evidence="19 20" key="1">
    <citation type="submission" date="2019-01" db="EMBL/GenBank/DDBJ databases">
        <authorList>
            <person name="Chen W.-M."/>
        </authorList>
    </citation>
    <scope>NUCLEOTIDE SEQUENCE [LARGE SCALE GENOMIC DNA]</scope>
    <source>
        <strain evidence="19 20">YBJ-36</strain>
    </source>
</reference>
<dbReference type="InterPro" id="IPR000531">
    <property type="entry name" value="Beta-barrel_TonB"/>
</dbReference>
<evidence type="ECO:0000256" key="8">
    <source>
        <dbReference type="ARBA" id="ARBA00023004"/>
    </source>
</evidence>
<keyword evidence="4 14" id="KW-1134">Transmembrane beta strand</keyword>
<dbReference type="Proteomes" id="UP000282759">
    <property type="component" value="Unassembled WGS sequence"/>
</dbReference>
<dbReference type="PROSITE" id="PS01156">
    <property type="entry name" value="TONB_DEPENDENT_REC_2"/>
    <property type="match status" value="1"/>
</dbReference>
<keyword evidence="5" id="KW-0410">Iron transport</keyword>
<organism evidence="19 20">
    <name type="scientific">Mucilaginibacter limnophilus</name>
    <dbReference type="NCBI Taxonomy" id="1932778"/>
    <lineage>
        <taxon>Bacteria</taxon>
        <taxon>Pseudomonadati</taxon>
        <taxon>Bacteroidota</taxon>
        <taxon>Sphingobacteriia</taxon>
        <taxon>Sphingobacteriales</taxon>
        <taxon>Sphingobacteriaceae</taxon>
        <taxon>Mucilaginibacter</taxon>
    </lineage>
</organism>
<dbReference type="InterPro" id="IPR013784">
    <property type="entry name" value="Carb-bd-like_fold"/>
</dbReference>
<keyword evidence="7 16" id="KW-0732">Signal</keyword>
<keyword evidence="10 15" id="KW-0798">TonB box</keyword>
<dbReference type="AlphaFoldDB" id="A0A437MSA9"/>
<dbReference type="InterPro" id="IPR010917">
    <property type="entry name" value="TonB_rcpt_CS"/>
</dbReference>
<keyword evidence="3 14" id="KW-0813">Transport</keyword>
<comment type="similarity">
    <text evidence="2 14 15">Belongs to the TonB-dependent receptor family.</text>
</comment>
<protein>
    <submittedName>
        <fullName evidence="19">TonB-dependent receptor</fullName>
    </submittedName>
</protein>
<comment type="caution">
    <text evidence="19">The sequence shown here is derived from an EMBL/GenBank/DDBJ whole genome shotgun (WGS) entry which is preliminary data.</text>
</comment>
<dbReference type="PROSITE" id="PS52016">
    <property type="entry name" value="TONB_DEPENDENT_REC_3"/>
    <property type="match status" value="1"/>
</dbReference>
<dbReference type="GO" id="GO:0038023">
    <property type="term" value="F:signaling receptor activity"/>
    <property type="evidence" value="ECO:0007669"/>
    <property type="project" value="InterPro"/>
</dbReference>
<dbReference type="SUPFAM" id="SSF56935">
    <property type="entry name" value="Porins"/>
    <property type="match status" value="1"/>
</dbReference>
<dbReference type="Gene3D" id="2.170.130.10">
    <property type="entry name" value="TonB-dependent receptor, plug domain"/>
    <property type="match status" value="1"/>
</dbReference>
<dbReference type="InterPro" id="IPR039426">
    <property type="entry name" value="TonB-dep_rcpt-like"/>
</dbReference>
<dbReference type="OrthoDB" id="9775095at2"/>
<proteinExistence type="inferred from homology"/>
<keyword evidence="20" id="KW-1185">Reference proteome</keyword>
<evidence type="ECO:0000256" key="3">
    <source>
        <dbReference type="ARBA" id="ARBA00022448"/>
    </source>
</evidence>
<dbReference type="NCBIfam" id="TIGR01783">
    <property type="entry name" value="TonB-siderophor"/>
    <property type="match status" value="1"/>
</dbReference>
<evidence type="ECO:0000256" key="2">
    <source>
        <dbReference type="ARBA" id="ARBA00009810"/>
    </source>
</evidence>
<keyword evidence="12 19" id="KW-0675">Receptor</keyword>
<evidence type="ECO:0000256" key="15">
    <source>
        <dbReference type="RuleBase" id="RU003357"/>
    </source>
</evidence>
<evidence type="ECO:0000256" key="4">
    <source>
        <dbReference type="ARBA" id="ARBA00022452"/>
    </source>
</evidence>
<dbReference type="Pfam" id="PF13715">
    <property type="entry name" value="CarbopepD_reg_2"/>
    <property type="match status" value="1"/>
</dbReference>
<accession>A0A437MSA9</accession>
<dbReference type="Gene3D" id="2.40.170.20">
    <property type="entry name" value="TonB-dependent receptor, beta-barrel domain"/>
    <property type="match status" value="1"/>
</dbReference>
<evidence type="ECO:0000259" key="17">
    <source>
        <dbReference type="Pfam" id="PF00593"/>
    </source>
</evidence>
<dbReference type="GO" id="GO:0009279">
    <property type="term" value="C:cell outer membrane"/>
    <property type="evidence" value="ECO:0007669"/>
    <property type="project" value="UniProtKB-SubCell"/>
</dbReference>
<feature type="chain" id="PRO_5019201760" evidence="16">
    <location>
        <begin position="20"/>
        <end position="807"/>
    </location>
</feature>
<dbReference type="GO" id="GO:0015344">
    <property type="term" value="F:siderophore uptake transmembrane transporter activity"/>
    <property type="evidence" value="ECO:0007669"/>
    <property type="project" value="TreeGrafter"/>
</dbReference>
<evidence type="ECO:0000256" key="1">
    <source>
        <dbReference type="ARBA" id="ARBA00004571"/>
    </source>
</evidence>
<comment type="subcellular location">
    <subcellularLocation>
        <location evidence="1 14">Cell outer membrane</location>
        <topology evidence="1 14">Multi-pass membrane protein</topology>
    </subcellularLocation>
</comment>
<dbReference type="InterPro" id="IPR012910">
    <property type="entry name" value="Plug_dom"/>
</dbReference>
<keyword evidence="9" id="KW-0406">Ion transport</keyword>
<dbReference type="Gene3D" id="2.60.40.1120">
    <property type="entry name" value="Carboxypeptidase-like, regulatory domain"/>
    <property type="match status" value="1"/>
</dbReference>
<feature type="signal peptide" evidence="16">
    <location>
        <begin position="1"/>
        <end position="19"/>
    </location>
</feature>